<name>A0ACB8B3X1_9AGAM</name>
<gene>
    <name evidence="1" type="ORF">BV22DRAFT_1183106</name>
</gene>
<accession>A0ACB8B3X1</accession>
<sequence length="169" mass="18616">MSGRCIFSPLPSYPSLLPSPLSTANPTRRSTLAAAQSLAIRKLLAKATAFALSRPGRPSRNHTPPPRASQSSTSSARRPWASSRLRAQQHCPSSRKAVEGVEEERKGEGEDGRSPSRRSATSPCIHLENHLQLPELWQPYSSSRRMYRCIGKPPVIEHFIPGQCYSSSQ</sequence>
<organism evidence="1 2">
    <name type="scientific">Leucogyrophana mollusca</name>
    <dbReference type="NCBI Taxonomy" id="85980"/>
    <lineage>
        <taxon>Eukaryota</taxon>
        <taxon>Fungi</taxon>
        <taxon>Dikarya</taxon>
        <taxon>Basidiomycota</taxon>
        <taxon>Agaricomycotina</taxon>
        <taxon>Agaricomycetes</taxon>
        <taxon>Agaricomycetidae</taxon>
        <taxon>Boletales</taxon>
        <taxon>Boletales incertae sedis</taxon>
        <taxon>Leucogyrophana</taxon>
    </lineage>
</organism>
<proteinExistence type="predicted"/>
<protein>
    <submittedName>
        <fullName evidence="1">Uncharacterized protein</fullName>
    </submittedName>
</protein>
<reference evidence="1" key="1">
    <citation type="journal article" date="2021" name="New Phytol.">
        <title>Evolutionary innovations through gain and loss of genes in the ectomycorrhizal Boletales.</title>
        <authorList>
            <person name="Wu G."/>
            <person name="Miyauchi S."/>
            <person name="Morin E."/>
            <person name="Kuo A."/>
            <person name="Drula E."/>
            <person name="Varga T."/>
            <person name="Kohler A."/>
            <person name="Feng B."/>
            <person name="Cao Y."/>
            <person name="Lipzen A."/>
            <person name="Daum C."/>
            <person name="Hundley H."/>
            <person name="Pangilinan J."/>
            <person name="Johnson J."/>
            <person name="Barry K."/>
            <person name="LaButti K."/>
            <person name="Ng V."/>
            <person name="Ahrendt S."/>
            <person name="Min B."/>
            <person name="Choi I.G."/>
            <person name="Park H."/>
            <person name="Plett J.M."/>
            <person name="Magnuson J."/>
            <person name="Spatafora J.W."/>
            <person name="Nagy L.G."/>
            <person name="Henrissat B."/>
            <person name="Grigoriev I.V."/>
            <person name="Yang Z.L."/>
            <person name="Xu J."/>
            <person name="Martin F.M."/>
        </authorList>
    </citation>
    <scope>NUCLEOTIDE SEQUENCE</scope>
    <source>
        <strain evidence="1">KUC20120723A-06</strain>
    </source>
</reference>
<comment type="caution">
    <text evidence="1">The sequence shown here is derived from an EMBL/GenBank/DDBJ whole genome shotgun (WGS) entry which is preliminary data.</text>
</comment>
<dbReference type="Proteomes" id="UP000790709">
    <property type="component" value="Unassembled WGS sequence"/>
</dbReference>
<keyword evidence="2" id="KW-1185">Reference proteome</keyword>
<evidence type="ECO:0000313" key="1">
    <source>
        <dbReference type="EMBL" id="KAH7919793.1"/>
    </source>
</evidence>
<dbReference type="EMBL" id="MU266630">
    <property type="protein sequence ID" value="KAH7919793.1"/>
    <property type="molecule type" value="Genomic_DNA"/>
</dbReference>
<evidence type="ECO:0000313" key="2">
    <source>
        <dbReference type="Proteomes" id="UP000790709"/>
    </source>
</evidence>